<organism evidence="2 3">
    <name type="scientific">Branchiostoma lanceolatum</name>
    <name type="common">Common lancelet</name>
    <name type="synonym">Amphioxus lanceolatum</name>
    <dbReference type="NCBI Taxonomy" id="7740"/>
    <lineage>
        <taxon>Eukaryota</taxon>
        <taxon>Metazoa</taxon>
        <taxon>Chordata</taxon>
        <taxon>Cephalochordata</taxon>
        <taxon>Leptocardii</taxon>
        <taxon>Amphioxiformes</taxon>
        <taxon>Branchiostomatidae</taxon>
        <taxon>Branchiostoma</taxon>
    </lineage>
</organism>
<reference evidence="2" key="1">
    <citation type="submission" date="2022-01" db="EMBL/GenBank/DDBJ databases">
        <authorList>
            <person name="Braso-Vives M."/>
        </authorList>
    </citation>
    <scope>NUCLEOTIDE SEQUENCE</scope>
</reference>
<name>A0A8J9Z232_BRALA</name>
<accession>A0A8J9Z232</accession>
<dbReference type="SMART" id="SM00368">
    <property type="entry name" value="LRR_RI"/>
    <property type="match status" value="1"/>
</dbReference>
<dbReference type="Gene3D" id="3.80.10.10">
    <property type="entry name" value="Ribonuclease Inhibitor"/>
    <property type="match status" value="1"/>
</dbReference>
<keyword evidence="3" id="KW-1185">Reference proteome</keyword>
<gene>
    <name evidence="2" type="primary">Hypp7526</name>
    <name evidence="2" type="ORF">BLAG_LOCUS7942</name>
</gene>
<evidence type="ECO:0000256" key="1">
    <source>
        <dbReference type="SAM" id="MobiDB-lite"/>
    </source>
</evidence>
<dbReference type="SUPFAM" id="SSF52047">
    <property type="entry name" value="RNI-like"/>
    <property type="match status" value="1"/>
</dbReference>
<dbReference type="InterPro" id="IPR032675">
    <property type="entry name" value="LRR_dom_sf"/>
</dbReference>
<proteinExistence type="predicted"/>
<feature type="compositionally biased region" description="Basic residues" evidence="1">
    <location>
        <begin position="332"/>
        <end position="353"/>
    </location>
</feature>
<feature type="region of interest" description="Disordered" evidence="1">
    <location>
        <begin position="1"/>
        <end position="33"/>
    </location>
</feature>
<evidence type="ECO:0000313" key="2">
    <source>
        <dbReference type="EMBL" id="CAH1245701.1"/>
    </source>
</evidence>
<evidence type="ECO:0000313" key="3">
    <source>
        <dbReference type="Proteomes" id="UP000838412"/>
    </source>
</evidence>
<feature type="region of interest" description="Disordered" evidence="1">
    <location>
        <begin position="329"/>
        <end position="353"/>
    </location>
</feature>
<dbReference type="OrthoDB" id="120976at2759"/>
<dbReference type="PROSITE" id="PS51450">
    <property type="entry name" value="LRR"/>
    <property type="match status" value="1"/>
</dbReference>
<dbReference type="InterPro" id="IPR001611">
    <property type="entry name" value="Leu-rich_rpt"/>
</dbReference>
<dbReference type="EMBL" id="OV696699">
    <property type="protein sequence ID" value="CAH1245701.1"/>
    <property type="molecule type" value="Genomic_DNA"/>
</dbReference>
<protein>
    <submittedName>
        <fullName evidence="2">Hypp7526 protein</fullName>
    </submittedName>
</protein>
<dbReference type="AlphaFoldDB" id="A0A8J9Z232"/>
<feature type="compositionally biased region" description="Basic residues" evidence="1">
    <location>
        <begin position="1"/>
        <end position="24"/>
    </location>
</feature>
<dbReference type="Proteomes" id="UP000838412">
    <property type="component" value="Chromosome 14"/>
</dbReference>
<sequence>MPGKKKGKGKKGKGKKGKKGKKKDKNSALRGEPGAAVKSVLRAYDENCARTASLSCVGLRRKLKASYEDNILLEKFLLEGYEDSPPDQPIMMVEPLLDALRSERYVFIKELSVWDVPLKHENVASVALLLEKQVYPLRQLELLDCGIESYPVTRLARSFPAHPFLSTIILDYNDNLFLDGNDLECEGAMELIKMVADTAEREAFERAEEVRMKAELEAEKELEGKKKKKEAEPPKVGPWLKKLHLAENGLDAFGKAGNYAPVICMRLFRKLITNSNCLEELDLGDNHIGDLGGRELLQALLDRKEAKLPTLSLGVSPMMHQDTFTLLMKHSGSLKKKGKKKKGKGKGKKKKKK</sequence>